<dbReference type="Pfam" id="PF03235">
    <property type="entry name" value="GmrSD_N"/>
    <property type="match status" value="1"/>
</dbReference>
<dbReference type="AlphaFoldDB" id="D2Z7V3"/>
<comment type="caution">
    <text evidence="2">The sequence shown here is derived from an EMBL/GenBank/DDBJ whole genome shotgun (WGS) entry which is preliminary data.</text>
</comment>
<dbReference type="InterPro" id="IPR004919">
    <property type="entry name" value="GmrSD_N"/>
</dbReference>
<dbReference type="PANTHER" id="PTHR35149">
    <property type="entry name" value="SLL5132 PROTEIN"/>
    <property type="match status" value="1"/>
</dbReference>
<dbReference type="eggNOG" id="COG1479">
    <property type="taxonomic scope" value="Bacteria"/>
</dbReference>
<name>D2Z7V3_9BACT</name>
<organism evidence="2 3">
    <name type="scientific">Dethiosulfovibrio peptidovorans DSM 11002</name>
    <dbReference type="NCBI Taxonomy" id="469381"/>
    <lineage>
        <taxon>Bacteria</taxon>
        <taxon>Thermotogati</taxon>
        <taxon>Synergistota</taxon>
        <taxon>Synergistia</taxon>
        <taxon>Synergistales</taxon>
        <taxon>Dethiosulfovibrionaceae</taxon>
        <taxon>Dethiosulfovibrio</taxon>
    </lineage>
</organism>
<gene>
    <name evidence="2" type="ORF">Dpep_1524</name>
</gene>
<dbReference type="EMBL" id="ABTR02000001">
    <property type="protein sequence ID" value="EFC91550.1"/>
    <property type="molecule type" value="Genomic_DNA"/>
</dbReference>
<sequence>MRANEASILQLIKNASQFSIPIYQRTYSWTTKECLQLWDDVVNAGAKDDVPSHFMGSIVYIAPGRGGTVTAPSPRMVIDGQQRLTTLTLLIAALVGFLKSLPDDQAEPVEGFPPINCSIITF</sequence>
<evidence type="ECO:0000313" key="3">
    <source>
        <dbReference type="Proteomes" id="UP000006427"/>
    </source>
</evidence>
<dbReference type="Proteomes" id="UP000006427">
    <property type="component" value="Unassembled WGS sequence"/>
</dbReference>
<feature type="domain" description="GmrSD restriction endonucleases N-terminal" evidence="1">
    <location>
        <begin position="9"/>
        <end position="93"/>
    </location>
</feature>
<dbReference type="PaxDb" id="469381-Dpep_1524"/>
<dbReference type="STRING" id="469381.Dpep_1524"/>
<accession>D2Z7V3</accession>
<dbReference type="PANTHER" id="PTHR35149:SF2">
    <property type="entry name" value="DUF262 DOMAIN-CONTAINING PROTEIN"/>
    <property type="match status" value="1"/>
</dbReference>
<reference evidence="2 3" key="1">
    <citation type="journal article" date="2010" name="Stand. Genomic Sci.">
        <title>Permanent draft genome sequence of Dethiosulfovibrio peptidovorans type strain (SEBR 4207).</title>
        <authorList>
            <person name="Labutti K."/>
            <person name="Mayilraj S."/>
            <person name="Clum A."/>
            <person name="Lucas S."/>
            <person name="Glavina Del Rio T."/>
            <person name="Nolan M."/>
            <person name="Tice H."/>
            <person name="Cheng J.F."/>
            <person name="Pitluck S."/>
            <person name="Liolios K."/>
            <person name="Ivanova N."/>
            <person name="Mavromatis K."/>
            <person name="Mikhailova N."/>
            <person name="Pati A."/>
            <person name="Goodwin L."/>
            <person name="Chen A."/>
            <person name="Palaniappan K."/>
            <person name="Land M."/>
            <person name="Hauser L."/>
            <person name="Chang Y.J."/>
            <person name="Jeffries C.D."/>
            <person name="Rohde M."/>
            <person name="Spring S."/>
            <person name="Goker M."/>
            <person name="Woyke T."/>
            <person name="Bristow J."/>
            <person name="Eisen J.A."/>
            <person name="Markowitz V."/>
            <person name="Hugenholtz P."/>
            <person name="Kyrpides N.C."/>
            <person name="Klenk H.P."/>
            <person name="Lapidus A."/>
        </authorList>
    </citation>
    <scope>NUCLEOTIDE SEQUENCE [LARGE SCALE GENOMIC DNA]</scope>
    <source>
        <strain evidence="2 3">DSM 11002</strain>
    </source>
</reference>
<evidence type="ECO:0000313" key="2">
    <source>
        <dbReference type="EMBL" id="EFC91550.1"/>
    </source>
</evidence>
<dbReference type="RefSeq" id="WP_005661021.1">
    <property type="nucleotide sequence ID" value="NZ_ABTR02000001.1"/>
</dbReference>
<keyword evidence="3" id="KW-1185">Reference proteome</keyword>
<protein>
    <recommendedName>
        <fullName evidence="1">GmrSD restriction endonucleases N-terminal domain-containing protein</fullName>
    </recommendedName>
</protein>
<proteinExistence type="predicted"/>
<evidence type="ECO:0000259" key="1">
    <source>
        <dbReference type="Pfam" id="PF03235"/>
    </source>
</evidence>